<organism evidence="2 3">
    <name type="scientific">Brevibacterium linens</name>
    <dbReference type="NCBI Taxonomy" id="1703"/>
    <lineage>
        <taxon>Bacteria</taxon>
        <taxon>Bacillati</taxon>
        <taxon>Actinomycetota</taxon>
        <taxon>Actinomycetes</taxon>
        <taxon>Micrococcales</taxon>
        <taxon>Brevibacteriaceae</taxon>
        <taxon>Brevibacterium</taxon>
    </lineage>
</organism>
<evidence type="ECO:0000313" key="2">
    <source>
        <dbReference type="EMBL" id="KHS51058.1"/>
    </source>
</evidence>
<evidence type="ECO:0000313" key="3">
    <source>
        <dbReference type="Proteomes" id="UP000031488"/>
    </source>
</evidence>
<gene>
    <name evidence="2" type="ORF">AE0388_3130</name>
</gene>
<proteinExistence type="predicted"/>
<sequence>MRLSAEETVNGRGEDAGDGEEGDTDNGREGACAKISS</sequence>
<name>A0A0B9A6J8_BRELN</name>
<dbReference type="EMBL" id="JTJZ01000022">
    <property type="protein sequence ID" value="KHS51058.1"/>
    <property type="molecule type" value="Genomic_DNA"/>
</dbReference>
<feature type="region of interest" description="Disordered" evidence="1">
    <location>
        <begin position="1"/>
        <end position="37"/>
    </location>
</feature>
<dbReference type="Proteomes" id="UP000031488">
    <property type="component" value="Unassembled WGS sequence"/>
</dbReference>
<comment type="caution">
    <text evidence="2">The sequence shown here is derived from an EMBL/GenBank/DDBJ whole genome shotgun (WGS) entry which is preliminary data.</text>
</comment>
<dbReference type="AlphaFoldDB" id="A0A0B9A6J8"/>
<accession>A0A0B9A6J8</accession>
<evidence type="ECO:0000256" key="1">
    <source>
        <dbReference type="SAM" id="MobiDB-lite"/>
    </source>
</evidence>
<keyword evidence="3" id="KW-1185">Reference proteome</keyword>
<reference evidence="2 3" key="1">
    <citation type="submission" date="2014-11" db="EMBL/GenBank/DDBJ databases">
        <title>Draft Genome Sequence of Brevibacterium linens AE038-8.</title>
        <authorList>
            <person name="Maizel D."/>
            <person name="Utturkar S.M."/>
            <person name="Brown S.D."/>
            <person name="Ferrero M."/>
            <person name="Rosen B.P."/>
        </authorList>
    </citation>
    <scope>NUCLEOTIDE SEQUENCE [LARGE SCALE GENOMIC DNA]</scope>
    <source>
        <strain evidence="2 3">AE038-8</strain>
    </source>
</reference>
<protein>
    <submittedName>
        <fullName evidence="2">Uncharacterized protein</fullName>
    </submittedName>
</protein>